<organism evidence="4">
    <name type="scientific">Coccidioides posadasii (strain RMSCC 757 / Silveira)</name>
    <name type="common">Valley fever fungus</name>
    <dbReference type="NCBI Taxonomy" id="443226"/>
    <lineage>
        <taxon>Eukaryota</taxon>
        <taxon>Fungi</taxon>
        <taxon>Dikarya</taxon>
        <taxon>Ascomycota</taxon>
        <taxon>Pezizomycotina</taxon>
        <taxon>Eurotiomycetes</taxon>
        <taxon>Eurotiomycetidae</taxon>
        <taxon>Onygenales</taxon>
        <taxon>Onygenaceae</taxon>
        <taxon>Coccidioides</taxon>
    </lineage>
</organism>
<dbReference type="AlphaFoldDB" id="E9CYP1"/>
<dbReference type="eggNOG" id="ENOG502QT5E">
    <property type="taxonomic scope" value="Eukaryota"/>
</dbReference>
<dbReference type="InterPro" id="IPR017210">
    <property type="entry name" value="APP1"/>
</dbReference>
<feature type="region of interest" description="Disordered" evidence="1">
    <location>
        <begin position="129"/>
        <end position="152"/>
    </location>
</feature>
<dbReference type="Proteomes" id="UP000002497">
    <property type="component" value="Unassembled WGS sequence"/>
</dbReference>
<dbReference type="InterPro" id="IPR036412">
    <property type="entry name" value="HAD-like_sf"/>
</dbReference>
<dbReference type="GO" id="GO:0008195">
    <property type="term" value="F:phosphatidate phosphatase activity"/>
    <property type="evidence" value="ECO:0007669"/>
    <property type="project" value="InterPro"/>
</dbReference>
<accession>E9CYP1</accession>
<dbReference type="OrthoDB" id="541883at2759"/>
<dbReference type="STRING" id="443226.E9CYP1"/>
<feature type="compositionally biased region" description="Basic and acidic residues" evidence="1">
    <location>
        <begin position="646"/>
        <end position="659"/>
    </location>
</feature>
<reference evidence="4" key="1">
    <citation type="journal article" date="2010" name="Genome Res.">
        <title>Population genomic sequencing of Coccidioides fungi reveals recent hybridization and transposon control.</title>
        <authorList>
            <person name="Neafsey D.E."/>
            <person name="Barker B.M."/>
            <person name="Sharpton T.J."/>
            <person name="Stajich J.E."/>
            <person name="Park D.J."/>
            <person name="Whiston E."/>
            <person name="Hung C.-Y."/>
            <person name="McMahan C."/>
            <person name="White J."/>
            <person name="Sykes S."/>
            <person name="Heiman D."/>
            <person name="Young S."/>
            <person name="Zeng Q."/>
            <person name="Abouelleil A."/>
            <person name="Aftuck L."/>
            <person name="Bessette D."/>
            <person name="Brown A."/>
            <person name="FitzGerald M."/>
            <person name="Lui A."/>
            <person name="Macdonald J.P."/>
            <person name="Priest M."/>
            <person name="Orbach M.J."/>
            <person name="Galgiani J.N."/>
            <person name="Kirkland T.N."/>
            <person name="Cole G.T."/>
            <person name="Birren B.W."/>
            <person name="Henn M.R."/>
            <person name="Taylor J.W."/>
            <person name="Rounsley S.D."/>
        </authorList>
    </citation>
    <scope>NUCLEOTIDE SEQUENCE [LARGE SCALE GENOMIC DNA]</scope>
    <source>
        <strain evidence="4">RMSCC 757 / Silveira</strain>
    </source>
</reference>
<dbReference type="PANTHER" id="PTHR28208">
    <property type="entry name" value="PHOSPHATIDATE PHOSPHATASE APP1"/>
    <property type="match status" value="1"/>
</dbReference>
<feature type="region of interest" description="Disordered" evidence="1">
    <location>
        <begin position="261"/>
        <end position="285"/>
    </location>
</feature>
<sequence length="915" mass="101913">MRNQIEFPIPVSRDPPTRQYIVSGLKPTGASRERRTALSDGQVDDTPSDADKLPSPIIRPLNWLVITTGSTSSSSPVAEGIFPLPQNRIRPPPMGLSPYTTEGMGEHRVHSRIYRAIIERQNRRRLRPKEPKVKTTHQRGLGRPASWSLHVADGGKGRVKDAVIPNTGGPNTFAEMEARGESWSLEAVDEGRERGSRRRKVFGYLRAANELRQAYSAQWSQRSQGTQGSSRDVQDDFPGFEMARSADEEMVLFPSYGKRHVKSETRNGNENDHDGLDSFDDDNTDRAQSQGIEYWESIWHRYEADNAIVDVDVRGWIFSPQKEPMSRKNRLLITLARKISGIPAPNQTLATDGHTFSQADSSLENQAESIVRKQTDSSDNGQPLGLTQDEIAAANAQLMDRLRPFLTNPAVGIPATIFFFNDIKSESRTVLTNEGGHFAARASLDFVPSHIRVLASENLSATEEVKIIEQNGVSIISDIDDTVKHSAIISGAKEMFRNTFVRDLADLSVPGVKEWYSQMARMGVDIHYVSNSPWQLYPLLKNYFSLVGLPPGSIHLKQYSGMLQGIFEPTADRKRPTLERIIQDFPGRQFILVGDSGEADLEIYTDLVLANPGSILGIFIRDVTTPGPNNFFDKSISHLEKPLPRRTTWDETLDSEKRRPPLPPRKPQQVQASSDEAMIGNLIELESDEDTYPLDIMSRKLSNTKSAPPTPPAKPSKLRGESVETTGSQEPEFLTVIRRKPVPPPPVKPSALSVGKGFSEPNSRTSSSSNVSTSNPPRAKELPPVPPPRRSGTSSSIKQQSEPPKPLPENSGTQHFVPPMSLSDRPFNTPYASSPSPIHPTSRTSTPQSLSSSDIPTPNKREEAWRRRWARAREILDRRGVMLQSWRVGDDVQDVCVRLVKQAQPNMNKEDVMTR</sequence>
<feature type="region of interest" description="Disordered" evidence="1">
    <location>
        <begin position="74"/>
        <end position="93"/>
    </location>
</feature>
<dbReference type="PANTHER" id="PTHR28208:SF3">
    <property type="entry name" value="PHOSPHATIDATE PHOSPHATASE APP1"/>
    <property type="match status" value="1"/>
</dbReference>
<feature type="region of interest" description="Disordered" evidence="1">
    <location>
        <begin position="363"/>
        <end position="385"/>
    </location>
</feature>
<feature type="region of interest" description="Disordered" evidence="1">
    <location>
        <begin position="699"/>
        <end position="865"/>
    </location>
</feature>
<dbReference type="OMA" id="RGPMTRK"/>
<feature type="region of interest" description="Disordered" evidence="1">
    <location>
        <begin position="646"/>
        <end position="675"/>
    </location>
</feature>
<feature type="region of interest" description="Disordered" evidence="1">
    <location>
        <begin position="1"/>
        <end position="54"/>
    </location>
</feature>
<dbReference type="VEuPathDB" id="FungiDB:CPSG_02911"/>
<keyword evidence="4" id="KW-1185">Reference proteome</keyword>
<dbReference type="InterPro" id="IPR052935">
    <property type="entry name" value="Mg2+_PAP"/>
</dbReference>
<feature type="compositionally biased region" description="Basic and acidic residues" evidence="1">
    <location>
        <begin position="262"/>
        <end position="276"/>
    </location>
</feature>
<dbReference type="InterPro" id="IPR019236">
    <property type="entry name" value="APP1_cat"/>
</dbReference>
<feature type="compositionally biased region" description="Low complexity" evidence="1">
    <location>
        <begin position="759"/>
        <end position="777"/>
    </location>
</feature>
<dbReference type="HOGENOM" id="CLU_008292_0_0_1"/>
<gene>
    <name evidence="3" type="ORF">CPSG_02911</name>
</gene>
<feature type="domain" description="Phosphatidate phosphatase APP1 catalytic" evidence="2">
    <location>
        <begin position="473"/>
        <end position="622"/>
    </location>
</feature>
<protein>
    <submittedName>
        <fullName evidence="3">Actin cytoskeleton organization protein</fullName>
    </submittedName>
</protein>
<dbReference type="GO" id="GO:0030479">
    <property type="term" value="C:actin cortical patch"/>
    <property type="evidence" value="ECO:0007669"/>
    <property type="project" value="TreeGrafter"/>
</dbReference>
<feature type="compositionally biased region" description="Polar residues" evidence="1">
    <location>
        <begin position="791"/>
        <end position="802"/>
    </location>
</feature>
<dbReference type="EMBL" id="GL636488">
    <property type="protein sequence ID" value="EFW21068.1"/>
    <property type="molecule type" value="Genomic_DNA"/>
</dbReference>
<evidence type="ECO:0000259" key="2">
    <source>
        <dbReference type="Pfam" id="PF09949"/>
    </source>
</evidence>
<proteinExistence type="predicted"/>
<evidence type="ECO:0000313" key="3">
    <source>
        <dbReference type="EMBL" id="EFW21068.1"/>
    </source>
</evidence>
<dbReference type="SUPFAM" id="SSF56784">
    <property type="entry name" value="HAD-like"/>
    <property type="match status" value="1"/>
</dbReference>
<evidence type="ECO:0000313" key="4">
    <source>
        <dbReference type="Proteomes" id="UP000002497"/>
    </source>
</evidence>
<evidence type="ECO:0000256" key="1">
    <source>
        <dbReference type="SAM" id="MobiDB-lite"/>
    </source>
</evidence>
<reference evidence="4" key="2">
    <citation type="submission" date="2010-03" db="EMBL/GenBank/DDBJ databases">
        <title>The genome sequence of Coccidioides posadasii strain Silveira.</title>
        <authorList>
            <consortium name="The Broad Institute Genome Sequencing Center for Infectious Disease"/>
            <person name="Neafsey D."/>
            <person name="Orbach M."/>
            <person name="Henn M.R."/>
            <person name="Cole G.T."/>
            <person name="Galgiani J."/>
            <person name="Gardner M.J."/>
            <person name="Kirkland T.N."/>
            <person name="Taylor J.W."/>
            <person name="Young S.K."/>
            <person name="Zeng Q."/>
            <person name="Koehrsen M."/>
            <person name="Alvarado L."/>
            <person name="Berlin A."/>
            <person name="Borenstein D."/>
            <person name="Chapman S.B."/>
            <person name="Chen Z."/>
            <person name="Engels R."/>
            <person name="Freedman E."/>
            <person name="Gellesch M."/>
            <person name="Goldberg J."/>
            <person name="Griggs A."/>
            <person name="Gujja S."/>
            <person name="Heilman E."/>
            <person name="Heiman D."/>
            <person name="Howarth C."/>
            <person name="Jen D."/>
            <person name="Larson L."/>
            <person name="Mehta T."/>
            <person name="Neiman D."/>
            <person name="Park D."/>
            <person name="Pearson M."/>
            <person name="Richards J."/>
            <person name="Roberts A."/>
            <person name="Saif S."/>
            <person name="Shea T."/>
            <person name="Shenoy N."/>
            <person name="Sisk P."/>
            <person name="Stolte C."/>
            <person name="Sykes S."/>
            <person name="Walk T."/>
            <person name="White J."/>
            <person name="Yandava C."/>
            <person name="Haas B."/>
            <person name="Nusbaum C."/>
            <person name="Birren B."/>
        </authorList>
    </citation>
    <scope>NUCLEOTIDE SEQUENCE [LARGE SCALE GENOMIC DNA]</scope>
    <source>
        <strain evidence="4">RMSCC 757 / Silveira</strain>
    </source>
</reference>
<feature type="compositionally biased region" description="Low complexity" evidence="1">
    <location>
        <begin position="841"/>
        <end position="853"/>
    </location>
</feature>
<name>E9CYP1_COCPS</name>
<dbReference type="PIRSF" id="PIRSF037464">
    <property type="entry name" value="UCP037464_APP1"/>
    <property type="match status" value="1"/>
</dbReference>
<dbReference type="VEuPathDB" id="FungiDB:D8B26_002671"/>
<dbReference type="Pfam" id="PF09949">
    <property type="entry name" value="APP1_cat"/>
    <property type="match status" value="1"/>
</dbReference>